<feature type="transmembrane region" description="Helical" evidence="1">
    <location>
        <begin position="33"/>
        <end position="52"/>
    </location>
</feature>
<evidence type="ECO:0000313" key="2">
    <source>
        <dbReference type="EMBL" id="MBS2963352.1"/>
    </source>
</evidence>
<feature type="transmembrane region" description="Helical" evidence="1">
    <location>
        <begin position="58"/>
        <end position="76"/>
    </location>
</feature>
<keyword evidence="1" id="KW-0812">Transmembrane</keyword>
<dbReference type="AlphaFoldDB" id="A0A8J8BAV3"/>
<accession>A0A8J8BAV3</accession>
<organism evidence="2 3">
    <name type="scientific">Actinocrinis puniceicyclus</name>
    <dbReference type="NCBI Taxonomy" id="977794"/>
    <lineage>
        <taxon>Bacteria</taxon>
        <taxon>Bacillati</taxon>
        <taxon>Actinomycetota</taxon>
        <taxon>Actinomycetes</taxon>
        <taxon>Catenulisporales</taxon>
        <taxon>Actinospicaceae</taxon>
        <taxon>Actinocrinis</taxon>
    </lineage>
</organism>
<evidence type="ECO:0008006" key="4">
    <source>
        <dbReference type="Google" id="ProtNLM"/>
    </source>
</evidence>
<keyword evidence="3" id="KW-1185">Reference proteome</keyword>
<sequence length="84" mass="9254">MLSDWERRRLAEIERGLAQDAPSRRARRRLGGIGPFTLASVLLALACVAALAAAGVRYAALAPAVLYALAVMTSRARRRDRHRR</sequence>
<comment type="caution">
    <text evidence="2">The sequence shown here is derived from an EMBL/GenBank/DDBJ whole genome shotgun (WGS) entry which is preliminary data.</text>
</comment>
<reference evidence="2" key="1">
    <citation type="submission" date="2021-04" db="EMBL/GenBank/DDBJ databases">
        <title>Genome based classification of Actinospica acidithermotolerans sp. nov., an actinobacterium isolated from an Indonesian hot spring.</title>
        <authorList>
            <person name="Kusuma A.B."/>
            <person name="Putra K.E."/>
            <person name="Nafisah S."/>
            <person name="Loh J."/>
            <person name="Nouioui I."/>
            <person name="Goodfellow M."/>
        </authorList>
    </citation>
    <scope>NUCLEOTIDE SEQUENCE</scope>
    <source>
        <strain evidence="2">DSM 45618</strain>
    </source>
</reference>
<gene>
    <name evidence="2" type="ORF">KGA66_09870</name>
</gene>
<keyword evidence="1" id="KW-1133">Transmembrane helix</keyword>
<proteinExistence type="predicted"/>
<evidence type="ECO:0000256" key="1">
    <source>
        <dbReference type="SAM" id="Phobius"/>
    </source>
</evidence>
<name>A0A8J8BAV3_9ACTN</name>
<dbReference type="EMBL" id="JAGSXH010000025">
    <property type="protein sequence ID" value="MBS2963352.1"/>
    <property type="molecule type" value="Genomic_DNA"/>
</dbReference>
<dbReference type="Proteomes" id="UP000677913">
    <property type="component" value="Unassembled WGS sequence"/>
</dbReference>
<dbReference type="RefSeq" id="WP_211466974.1">
    <property type="nucleotide sequence ID" value="NZ_JAGSXH010000025.1"/>
</dbReference>
<dbReference type="InterPro" id="IPR021401">
    <property type="entry name" value="DUF3040"/>
</dbReference>
<keyword evidence="1" id="KW-0472">Membrane</keyword>
<evidence type="ECO:0000313" key="3">
    <source>
        <dbReference type="Proteomes" id="UP000677913"/>
    </source>
</evidence>
<dbReference type="Pfam" id="PF11239">
    <property type="entry name" value="DUF3040"/>
    <property type="match status" value="1"/>
</dbReference>
<protein>
    <recommendedName>
        <fullName evidence="4">DUF3040 domain-containing protein</fullName>
    </recommendedName>
</protein>